<dbReference type="EMBL" id="MN577569">
    <property type="protein sequence ID" value="QGT50355.1"/>
    <property type="molecule type" value="Genomic_DNA"/>
</dbReference>
<sequence>MKFLRIIVIAIFISSLQANTDSDIDYKNLAPIQTKPTPDSPTSINNPYIYEPTHRGRYVLTSTGVIVLGTIAGAGILYLMPESATNWNKDDIVNLGKQWRKNVSRAPVVDADDWFLNWITHPYWGAVYYMQTRVAGYSWSESVLYSAFASAFFWEFGIEAFAEIPSWQDLVITPAIGSIFGELFFRATRHIQANQNRLLGSKILGKTSLILMDPIGMVMQDFGLAKLVGISNKNQTQSFMIPISDTRGGVGVRLVLAMQW</sequence>
<protein>
    <recommendedName>
        <fullName evidence="3">DUF3943 domain-containing protein</fullName>
    </recommendedName>
</protein>
<accession>A0A650F399</accession>
<keyword evidence="2" id="KW-0732">Signal</keyword>
<feature type="chain" id="PRO_5024965787" description="DUF3943 domain-containing protein" evidence="2">
    <location>
        <begin position="21"/>
        <end position="260"/>
    </location>
</feature>
<evidence type="ECO:0000256" key="2">
    <source>
        <dbReference type="SAM" id="SignalP"/>
    </source>
</evidence>
<proteinExistence type="predicted"/>
<keyword evidence="1" id="KW-0472">Membrane</keyword>
<keyword evidence="1" id="KW-1133">Transmembrane helix</keyword>
<dbReference type="Pfam" id="PF13084">
    <property type="entry name" value="DUF3943"/>
    <property type="match status" value="1"/>
</dbReference>
<keyword evidence="1" id="KW-0812">Transmembrane</keyword>
<organism evidence="4">
    <name type="scientific">uncultured Helicobacter sp</name>
    <dbReference type="NCBI Taxonomy" id="175537"/>
    <lineage>
        <taxon>Bacteria</taxon>
        <taxon>Pseudomonadati</taxon>
        <taxon>Campylobacterota</taxon>
        <taxon>Epsilonproteobacteria</taxon>
        <taxon>Campylobacterales</taxon>
        <taxon>Helicobacteraceae</taxon>
        <taxon>Helicobacter</taxon>
        <taxon>environmental samples</taxon>
    </lineage>
</organism>
<evidence type="ECO:0000259" key="3">
    <source>
        <dbReference type="Pfam" id="PF13084"/>
    </source>
</evidence>
<gene>
    <name evidence="4" type="ORF">Helico5904_0270</name>
</gene>
<name>A0A650F399_9HELI</name>
<feature type="transmembrane region" description="Helical" evidence="1">
    <location>
        <begin position="58"/>
        <end position="79"/>
    </location>
</feature>
<evidence type="ECO:0000313" key="4">
    <source>
        <dbReference type="EMBL" id="QGT50355.1"/>
    </source>
</evidence>
<reference evidence="4" key="1">
    <citation type="journal article" date="2020" name="J. ISSAAS">
        <title>Lactobacilli and other gastrointestinal microbiota of Peromyscus leucopus, reservoir host for agents of Lyme disease and other zoonoses in North America.</title>
        <authorList>
            <person name="Milovic A."/>
            <person name="Bassam K."/>
            <person name="Shao H."/>
            <person name="Chatzistamou I."/>
            <person name="Tufts D.M."/>
            <person name="Diuk-Wasser M."/>
            <person name="Barbour A.G."/>
        </authorList>
    </citation>
    <scope>NUCLEOTIDE SEQUENCE</scope>
    <source>
        <strain evidence="4">LL4</strain>
    </source>
</reference>
<evidence type="ECO:0000256" key="1">
    <source>
        <dbReference type="SAM" id="Phobius"/>
    </source>
</evidence>
<dbReference type="AlphaFoldDB" id="A0A650F399"/>
<feature type="signal peptide" evidence="2">
    <location>
        <begin position="1"/>
        <end position="20"/>
    </location>
</feature>
<feature type="domain" description="DUF3943" evidence="3">
    <location>
        <begin position="107"/>
        <end position="215"/>
    </location>
</feature>
<dbReference type="InterPro" id="IPR025079">
    <property type="entry name" value="DUF3943"/>
</dbReference>